<dbReference type="NCBIfam" id="NF007990">
    <property type="entry name" value="PRK10718.1"/>
    <property type="match status" value="1"/>
</dbReference>
<dbReference type="STRING" id="614.XJ20_05780"/>
<dbReference type="InterPro" id="IPR010938">
    <property type="entry name" value="DUF1131"/>
</dbReference>
<dbReference type="PROSITE" id="PS51257">
    <property type="entry name" value="PROKAR_LIPOPROTEIN"/>
    <property type="match status" value="1"/>
</dbReference>
<dbReference type="AlphaFoldDB" id="A0A515CS49"/>
<dbReference type="Gene3D" id="2.60.460.10">
    <property type="entry name" value="protein yfey like domain"/>
    <property type="match status" value="1"/>
</dbReference>
<reference evidence="2 4" key="2">
    <citation type="submission" date="2021-01" db="EMBL/GenBank/DDBJ databases">
        <title>FDA dAtabase for Regulatory Grade micrObial Sequences (FDA-ARGOS): Supporting development and validation of Infectious Disease Dx tests.</title>
        <authorList>
            <person name="Blissenbach B."/>
            <person name="Krut O."/>
            <person name="Tallon L."/>
            <person name="Sadzewicz L."/>
            <person name="Zhao X."/>
            <person name="Boylan J."/>
            <person name="Ott S."/>
            <person name="Bowen H."/>
            <person name="Vavikolanu K."/>
            <person name="Mehta A."/>
            <person name="Aluvathingal J."/>
            <person name="Nadendla S."/>
            <person name="Yan Y."/>
            <person name="Sichtig H."/>
        </authorList>
    </citation>
    <scope>NUCLEOTIDE SEQUENCE [LARGE SCALE GENOMIC DNA]</scope>
    <source>
        <strain evidence="2 4">FDAARGOS_1081</strain>
    </source>
</reference>
<dbReference type="RefSeq" id="WP_046372982.1">
    <property type="nucleotide sequence ID" value="NZ_CADDTP010000009.1"/>
</dbReference>
<protein>
    <submittedName>
        <fullName evidence="1">RpoE-regulated lipoprotein</fullName>
    </submittedName>
</protein>
<dbReference type="InterPro" id="IPR038714">
    <property type="entry name" value="YfeY-like_sf"/>
</dbReference>
<dbReference type="Proteomes" id="UP000595237">
    <property type="component" value="Chromosome"/>
</dbReference>
<evidence type="ECO:0000313" key="1">
    <source>
        <dbReference type="EMBL" id="QDL30943.1"/>
    </source>
</evidence>
<dbReference type="EMBL" id="CP033893">
    <property type="protein sequence ID" value="QDL30943.1"/>
    <property type="molecule type" value="Genomic_DNA"/>
</dbReference>
<name>A0A515CS49_SERLI</name>
<keyword evidence="1" id="KW-0449">Lipoprotein</keyword>
<proteinExistence type="predicted"/>
<evidence type="ECO:0000313" key="3">
    <source>
        <dbReference type="Proteomes" id="UP000317572"/>
    </source>
</evidence>
<keyword evidence="4" id="KW-1185">Reference proteome</keyword>
<evidence type="ECO:0000313" key="4">
    <source>
        <dbReference type="Proteomes" id="UP000595237"/>
    </source>
</evidence>
<gene>
    <name evidence="1" type="ORF">EGO53_03685</name>
    <name evidence="2" type="ORF">I6I38_05940</name>
</gene>
<evidence type="ECO:0000313" key="2">
    <source>
        <dbReference type="EMBL" id="QQU56543.1"/>
    </source>
</evidence>
<reference evidence="1 3" key="1">
    <citation type="submission" date="2018-11" db="EMBL/GenBank/DDBJ databases">
        <title>The first complete genome of Serratia liquefaciens isolated from metalophyte plant revel distinctness adaptive mechanisms in an extreme habitat.</title>
        <authorList>
            <person name="Caneschi W.L."/>
            <person name="Sanchez A.B."/>
            <person name="Felestrino E.B."/>
            <person name="Assis R.A.B."/>
            <person name="Lemes C.G.C."/>
            <person name="Cordeiro I.F."/>
            <person name="Fonseca N.P."/>
            <person name="Villa M."/>
            <person name="Vieira I.T."/>
            <person name="Moraes L.A."/>
            <person name="Kamino L.H.Y."/>
            <person name="do Carmo F."/>
            <person name="Garcia C.M."/>
            <person name="Almeida N.F."/>
            <person name="Silva R.S."/>
            <person name="Ferro J.A."/>
            <person name="Ferro M.I.T."/>
            <person name="Varani A.M."/>
            <person name="Ferreira R.M."/>
            <person name="dos Santos V.L."/>
            <person name="Silva U.C."/>
            <person name="Setubal J.C."/>
            <person name="Moreira L.M."/>
        </authorList>
    </citation>
    <scope>NUCLEOTIDE SEQUENCE [LARGE SCALE GENOMIC DNA]</scope>
    <source>
        <strain evidence="1 3">FG3</strain>
    </source>
</reference>
<dbReference type="Pfam" id="PF06572">
    <property type="entry name" value="DUF1131"/>
    <property type="match status" value="1"/>
</dbReference>
<dbReference type="EMBL" id="CP068148">
    <property type="protein sequence ID" value="QQU56543.1"/>
    <property type="molecule type" value="Genomic_DNA"/>
</dbReference>
<organism evidence="1 3">
    <name type="scientific">Serratia liquefaciens</name>
    <dbReference type="NCBI Taxonomy" id="614"/>
    <lineage>
        <taxon>Bacteria</taxon>
        <taxon>Pseudomonadati</taxon>
        <taxon>Pseudomonadota</taxon>
        <taxon>Gammaproteobacteria</taxon>
        <taxon>Enterobacterales</taxon>
        <taxon>Yersiniaceae</taxon>
        <taxon>Serratia</taxon>
    </lineage>
</organism>
<accession>A0A515CS49</accession>
<sequence length="194" mass="20902">MNVRPLLLGLPLLLTGCSTMSNFSWSSLSPFNWFGSSLEVSAKGVGDLNAGTPMSESAINDGLNGDYRLRGGMATSQGKIVSYYQAMDGNDVKLVITGEPKGHVQRVDVMDSKVATEWGSKLGTPFSDLYSKAFGACKPADGDDAGKVECVAQQSKYVTYIFDGKWAGPQDIIPPDDTLKSWTVSKIIWHAKPQ</sequence>
<dbReference type="Proteomes" id="UP000317572">
    <property type="component" value="Chromosome"/>
</dbReference>